<evidence type="ECO:0000256" key="6">
    <source>
        <dbReference type="RuleBase" id="RU003423"/>
    </source>
</evidence>
<dbReference type="Pfam" id="PF02817">
    <property type="entry name" value="E3_binding"/>
    <property type="match status" value="1"/>
</dbReference>
<dbReference type="PROSITE" id="PS00189">
    <property type="entry name" value="LIPOYL"/>
    <property type="match status" value="1"/>
</dbReference>
<dbReference type="SUPFAM" id="SSF51230">
    <property type="entry name" value="Single hybrid motif"/>
    <property type="match status" value="1"/>
</dbReference>
<comment type="cofactor">
    <cofactor evidence="1 6">
        <name>(R)-lipoate</name>
        <dbReference type="ChEBI" id="CHEBI:83088"/>
    </cofactor>
</comment>
<evidence type="ECO:0000256" key="7">
    <source>
        <dbReference type="SAM" id="MobiDB-lite"/>
    </source>
</evidence>
<accession>A0A9X7Z4X3</accession>
<dbReference type="GO" id="GO:0031405">
    <property type="term" value="F:lipoic acid binding"/>
    <property type="evidence" value="ECO:0007669"/>
    <property type="project" value="TreeGrafter"/>
</dbReference>
<evidence type="ECO:0000256" key="4">
    <source>
        <dbReference type="ARBA" id="ARBA00022823"/>
    </source>
</evidence>
<evidence type="ECO:0000256" key="2">
    <source>
        <dbReference type="ARBA" id="ARBA00007317"/>
    </source>
</evidence>
<reference evidence="10 11" key="1">
    <citation type="submission" date="2021-02" db="EMBL/GenBank/DDBJ databases">
        <title>Alicyclobacillus curvatus sp. nov. and Alicyclobacillus mengziensis sp. nov., two acidophilic bacteria isolated from acid mine drainage.</title>
        <authorList>
            <person name="Huang Y."/>
        </authorList>
    </citation>
    <scope>NUCLEOTIDE SEQUENCE [LARGE SCALE GENOMIC DNA]</scope>
    <source>
        <strain evidence="10 11">S30H14</strain>
    </source>
</reference>
<dbReference type="Pfam" id="PF00364">
    <property type="entry name" value="Biotin_lipoyl"/>
    <property type="match status" value="1"/>
</dbReference>
<feature type="region of interest" description="Disordered" evidence="7">
    <location>
        <begin position="178"/>
        <end position="233"/>
    </location>
</feature>
<dbReference type="InterPro" id="IPR003016">
    <property type="entry name" value="2-oxoA_DH_lipoyl-BS"/>
</dbReference>
<dbReference type="InterPro" id="IPR001078">
    <property type="entry name" value="2-oxoacid_DH_actylTfrase"/>
</dbReference>
<dbReference type="PANTHER" id="PTHR43178">
    <property type="entry name" value="DIHYDROLIPOAMIDE ACETYLTRANSFERASE COMPONENT OF PYRUVATE DEHYDROGENASE COMPLEX"/>
    <property type="match status" value="1"/>
</dbReference>
<dbReference type="InterPro" id="IPR000089">
    <property type="entry name" value="Biotin_lipoyl"/>
</dbReference>
<organism evidence="10 11">
    <name type="scientific">Alicyclobacillus mengziensis</name>
    <dbReference type="NCBI Taxonomy" id="2931921"/>
    <lineage>
        <taxon>Bacteria</taxon>
        <taxon>Bacillati</taxon>
        <taxon>Bacillota</taxon>
        <taxon>Bacilli</taxon>
        <taxon>Bacillales</taxon>
        <taxon>Alicyclobacillaceae</taxon>
        <taxon>Alicyclobacillus</taxon>
    </lineage>
</organism>
<dbReference type="SUPFAM" id="SSF52777">
    <property type="entry name" value="CoA-dependent acyltransferases"/>
    <property type="match status" value="1"/>
</dbReference>
<dbReference type="SUPFAM" id="SSF47005">
    <property type="entry name" value="Peripheral subunit-binding domain of 2-oxo acid dehydrogenase complex"/>
    <property type="match status" value="1"/>
</dbReference>
<dbReference type="FunFam" id="3.30.559.10:FF:000007">
    <property type="entry name" value="Dihydrolipoamide acetyltransferase component of pyruvate dehydrogenase complex"/>
    <property type="match status" value="1"/>
</dbReference>
<dbReference type="RefSeq" id="WP_206655170.1">
    <property type="nucleotide sequence ID" value="NZ_CP071182.1"/>
</dbReference>
<dbReference type="KEGG" id="afx:JZ786_14740"/>
<dbReference type="Pfam" id="PF00198">
    <property type="entry name" value="2-oxoacid_dh"/>
    <property type="match status" value="1"/>
</dbReference>
<sequence length="463" mass="49895">MPDVKMPQLGESVTEGTIGKWLKSVGDPVSKYEPIAEVITDKVTAEVPSDFDGVMEELLIGEGDTVAVGTVICKIAADGDAVLEMQDSARPQNVESEFNSSTPNQGDAMLETPARPVSESPVVDADSLTHDSALPRGRYSPAVLRLADEHGVDLNLLRGTGEGGRITRKDVLTYVARRTDDGGVGEEKPRDGSMASEQERQTLASGQTSADTNHPADAAGTGTAAAGPVSLDEEWITPSPIRKTIAKRMVESKQTAPHAWTMVEADVTSLVNFRNHVKGDFKRKEGIDLTYLPFFIKAVAEALKRYPIMNASWIDEKIIMHRRINISIAVATDDVLVVPVIQDADRLSVAGLAHSVNELAAKARSGRLLMSDVQGGTFTVNNTGAFGSVLSQPILNAPQAGILSVESIVKRPVVVQNDAIAVRSMVNLCLSLDHRVLDGWVAGQFLRAVRERLESFDHQTVLY</sequence>
<evidence type="ECO:0000313" key="11">
    <source>
        <dbReference type="Proteomes" id="UP000663505"/>
    </source>
</evidence>
<evidence type="ECO:0000259" key="8">
    <source>
        <dbReference type="PROSITE" id="PS50968"/>
    </source>
</evidence>
<evidence type="ECO:0000256" key="3">
    <source>
        <dbReference type="ARBA" id="ARBA00022679"/>
    </source>
</evidence>
<dbReference type="InterPro" id="IPR011053">
    <property type="entry name" value="Single_hybrid_motif"/>
</dbReference>
<dbReference type="InterPro" id="IPR036625">
    <property type="entry name" value="E3-bd_dom_sf"/>
</dbReference>
<keyword evidence="3 6" id="KW-0808">Transferase</keyword>
<evidence type="ECO:0000256" key="1">
    <source>
        <dbReference type="ARBA" id="ARBA00001938"/>
    </source>
</evidence>
<feature type="compositionally biased region" description="Polar residues" evidence="7">
    <location>
        <begin position="201"/>
        <end position="212"/>
    </location>
</feature>
<evidence type="ECO:0000259" key="9">
    <source>
        <dbReference type="PROSITE" id="PS51826"/>
    </source>
</evidence>
<dbReference type="PROSITE" id="PS50968">
    <property type="entry name" value="BIOTINYL_LIPOYL"/>
    <property type="match status" value="1"/>
</dbReference>
<dbReference type="CDD" id="cd06849">
    <property type="entry name" value="lipoyl_domain"/>
    <property type="match status" value="1"/>
</dbReference>
<dbReference type="Gene3D" id="4.10.320.10">
    <property type="entry name" value="E3-binding domain"/>
    <property type="match status" value="1"/>
</dbReference>
<dbReference type="GO" id="GO:0005737">
    <property type="term" value="C:cytoplasm"/>
    <property type="evidence" value="ECO:0007669"/>
    <property type="project" value="TreeGrafter"/>
</dbReference>
<keyword evidence="4 6" id="KW-0450">Lipoyl</keyword>
<feature type="compositionally biased region" description="Polar residues" evidence="7">
    <location>
        <begin position="91"/>
        <end position="105"/>
    </location>
</feature>
<dbReference type="InterPro" id="IPR004167">
    <property type="entry name" value="PSBD"/>
</dbReference>
<protein>
    <recommendedName>
        <fullName evidence="6">Dihydrolipoamide acetyltransferase component of pyruvate dehydrogenase complex</fullName>
        <ecNumber evidence="6">2.3.1.-</ecNumber>
    </recommendedName>
</protein>
<keyword evidence="5 6" id="KW-0012">Acyltransferase</keyword>
<feature type="domain" description="Peripheral subunit-binding (PSBD)" evidence="9">
    <location>
        <begin position="138"/>
        <end position="175"/>
    </location>
</feature>
<evidence type="ECO:0000313" key="10">
    <source>
        <dbReference type="EMBL" id="QSO45797.1"/>
    </source>
</evidence>
<dbReference type="PROSITE" id="PS51826">
    <property type="entry name" value="PSBD"/>
    <property type="match status" value="1"/>
</dbReference>
<dbReference type="EMBL" id="CP071182">
    <property type="protein sequence ID" value="QSO45797.1"/>
    <property type="molecule type" value="Genomic_DNA"/>
</dbReference>
<feature type="domain" description="Lipoyl-binding" evidence="8">
    <location>
        <begin position="1"/>
        <end position="76"/>
    </location>
</feature>
<feature type="compositionally biased region" description="Low complexity" evidence="7">
    <location>
        <begin position="216"/>
        <end position="227"/>
    </location>
</feature>
<comment type="similarity">
    <text evidence="2 6">Belongs to the 2-oxoacid dehydrogenase family.</text>
</comment>
<dbReference type="PANTHER" id="PTHR43178:SF5">
    <property type="entry name" value="LIPOAMIDE ACYLTRANSFERASE COMPONENT OF BRANCHED-CHAIN ALPHA-KETO ACID DEHYDROGENASE COMPLEX, MITOCHONDRIAL"/>
    <property type="match status" value="1"/>
</dbReference>
<name>A0A9X7Z4X3_9BACL</name>
<dbReference type="EC" id="2.3.1.-" evidence="6"/>
<dbReference type="GO" id="GO:0016407">
    <property type="term" value="F:acetyltransferase activity"/>
    <property type="evidence" value="ECO:0007669"/>
    <property type="project" value="TreeGrafter"/>
</dbReference>
<dbReference type="Gene3D" id="2.40.50.100">
    <property type="match status" value="1"/>
</dbReference>
<proteinExistence type="inferred from homology"/>
<dbReference type="AlphaFoldDB" id="A0A9X7Z4X3"/>
<feature type="compositionally biased region" description="Basic and acidic residues" evidence="7">
    <location>
        <begin position="178"/>
        <end position="191"/>
    </location>
</feature>
<evidence type="ECO:0000256" key="5">
    <source>
        <dbReference type="ARBA" id="ARBA00023315"/>
    </source>
</evidence>
<dbReference type="Gene3D" id="3.30.559.10">
    <property type="entry name" value="Chloramphenicol acetyltransferase-like domain"/>
    <property type="match status" value="1"/>
</dbReference>
<gene>
    <name evidence="10" type="ORF">JZ786_14740</name>
</gene>
<dbReference type="InterPro" id="IPR050743">
    <property type="entry name" value="2-oxoacid_DH_E2_comp"/>
</dbReference>
<dbReference type="InterPro" id="IPR023213">
    <property type="entry name" value="CAT-like_dom_sf"/>
</dbReference>
<feature type="region of interest" description="Disordered" evidence="7">
    <location>
        <begin position="91"/>
        <end position="135"/>
    </location>
</feature>
<keyword evidence="11" id="KW-1185">Reference proteome</keyword>
<dbReference type="Proteomes" id="UP000663505">
    <property type="component" value="Chromosome"/>
</dbReference>